<organism evidence="10 11">
    <name type="scientific">Skeletonema marinoi</name>
    <dbReference type="NCBI Taxonomy" id="267567"/>
    <lineage>
        <taxon>Eukaryota</taxon>
        <taxon>Sar</taxon>
        <taxon>Stramenopiles</taxon>
        <taxon>Ochrophyta</taxon>
        <taxon>Bacillariophyta</taxon>
        <taxon>Coscinodiscophyceae</taxon>
        <taxon>Thalassiosirophycidae</taxon>
        <taxon>Thalassiosirales</taxon>
        <taxon>Skeletonemataceae</taxon>
        <taxon>Skeletonema</taxon>
        <taxon>Skeletonema marinoi-dohrnii complex</taxon>
    </lineage>
</organism>
<evidence type="ECO:0000313" key="11">
    <source>
        <dbReference type="Proteomes" id="UP001224775"/>
    </source>
</evidence>
<keyword evidence="7 8" id="KW-0472">Membrane</keyword>
<keyword evidence="4 8" id="KW-0812">Transmembrane</keyword>
<dbReference type="EMBL" id="JATAAI010000002">
    <property type="protein sequence ID" value="KAK1747395.1"/>
    <property type="molecule type" value="Genomic_DNA"/>
</dbReference>
<name>A0AAD8YLH8_9STRA</name>
<keyword evidence="5 8" id="KW-1133">Transmembrane helix</keyword>
<feature type="signal peptide" evidence="9">
    <location>
        <begin position="1"/>
        <end position="16"/>
    </location>
</feature>
<evidence type="ECO:0000256" key="8">
    <source>
        <dbReference type="SAM" id="Phobius"/>
    </source>
</evidence>
<evidence type="ECO:0000256" key="4">
    <source>
        <dbReference type="ARBA" id="ARBA00022692"/>
    </source>
</evidence>
<evidence type="ECO:0000256" key="1">
    <source>
        <dbReference type="ARBA" id="ARBA00004651"/>
    </source>
</evidence>
<sequence length="418" mass="46903">MRFVILRLLAVHQSYAFVSTARQRRLAPFRTYNRQEILSLNSNGIRSDLLLEELQTDFNTLTELRPSDPLADISFPAAVVSDGSSYTRIWTTQTWQIHSHPPHRRYFRHVRKWTQSKTARKILPTVCLATIWSVVVTLLANYFQHRPIPKQIISAAGTSSTVSLLSAPLALLLTLRANASVARLLAARQAWGALVLHARGLSSILANYIYPINPQAAILSVRYLSIIGWILKAQFRGEDEASQREVLKLMLKEKECQWIIDEQHSTKYGVAMLSRIRQICNLAMSSSTAQTAPYCHNRLYFVEDCLKEIEASAGICERLFGSPIPPTYTRHLSRVMSLWLLLLPISLVTSIGATSTTVITTALSAYVFVGLDEVGMEIENVFQLLPLQQLAAAVQKDVRDQFYGLVCGSQPDIEFATS</sequence>
<gene>
    <name evidence="10" type="ORF">QTG54_001358</name>
</gene>
<keyword evidence="9" id="KW-0732">Signal</keyword>
<dbReference type="PANTHER" id="PTHR33281:SF19">
    <property type="entry name" value="VOLTAGE-DEPENDENT ANION CHANNEL-FORMING PROTEIN YNEE"/>
    <property type="match status" value="1"/>
</dbReference>
<dbReference type="Pfam" id="PF25539">
    <property type="entry name" value="Bestrophin_2"/>
    <property type="match status" value="1"/>
</dbReference>
<keyword evidence="3" id="KW-1003">Cell membrane</keyword>
<reference evidence="10" key="1">
    <citation type="submission" date="2023-06" db="EMBL/GenBank/DDBJ databases">
        <title>Survivors Of The Sea: Transcriptome response of Skeletonema marinoi to long-term dormancy.</title>
        <authorList>
            <person name="Pinder M.I.M."/>
            <person name="Kourtchenko O."/>
            <person name="Robertson E.K."/>
            <person name="Larsson T."/>
            <person name="Maumus F."/>
            <person name="Osuna-Cruz C.M."/>
            <person name="Vancaester E."/>
            <person name="Stenow R."/>
            <person name="Vandepoele K."/>
            <person name="Ploug H."/>
            <person name="Bruchert V."/>
            <person name="Godhe A."/>
            <person name="Topel M."/>
        </authorList>
    </citation>
    <scope>NUCLEOTIDE SEQUENCE</scope>
    <source>
        <strain evidence="10">R05AC</strain>
    </source>
</reference>
<proteinExistence type="predicted"/>
<evidence type="ECO:0000256" key="7">
    <source>
        <dbReference type="ARBA" id="ARBA00023136"/>
    </source>
</evidence>
<dbReference type="InterPro" id="IPR044669">
    <property type="entry name" value="YneE/VCCN1/2-like"/>
</dbReference>
<dbReference type="PANTHER" id="PTHR33281">
    <property type="entry name" value="UPF0187 PROTEIN YNEE"/>
    <property type="match status" value="1"/>
</dbReference>
<feature type="transmembrane region" description="Helical" evidence="8">
    <location>
        <begin position="155"/>
        <end position="177"/>
    </location>
</feature>
<evidence type="ECO:0000256" key="3">
    <source>
        <dbReference type="ARBA" id="ARBA00022475"/>
    </source>
</evidence>
<evidence type="ECO:0000256" key="5">
    <source>
        <dbReference type="ARBA" id="ARBA00022989"/>
    </source>
</evidence>
<dbReference type="GO" id="GO:0005254">
    <property type="term" value="F:chloride channel activity"/>
    <property type="evidence" value="ECO:0007669"/>
    <property type="project" value="InterPro"/>
</dbReference>
<keyword evidence="6" id="KW-0406">Ion transport</keyword>
<keyword evidence="11" id="KW-1185">Reference proteome</keyword>
<dbReference type="Proteomes" id="UP001224775">
    <property type="component" value="Unassembled WGS sequence"/>
</dbReference>
<keyword evidence="2" id="KW-0813">Transport</keyword>
<feature type="transmembrane region" description="Helical" evidence="8">
    <location>
        <begin position="122"/>
        <end position="143"/>
    </location>
</feature>
<accession>A0AAD8YLH8</accession>
<evidence type="ECO:0000256" key="9">
    <source>
        <dbReference type="SAM" id="SignalP"/>
    </source>
</evidence>
<evidence type="ECO:0000313" key="10">
    <source>
        <dbReference type="EMBL" id="KAK1747395.1"/>
    </source>
</evidence>
<dbReference type="GO" id="GO:0005886">
    <property type="term" value="C:plasma membrane"/>
    <property type="evidence" value="ECO:0007669"/>
    <property type="project" value="UniProtKB-SubCell"/>
</dbReference>
<comment type="caution">
    <text evidence="10">The sequence shown here is derived from an EMBL/GenBank/DDBJ whole genome shotgun (WGS) entry which is preliminary data.</text>
</comment>
<comment type="subcellular location">
    <subcellularLocation>
        <location evidence="1">Cell membrane</location>
        <topology evidence="1">Multi-pass membrane protein</topology>
    </subcellularLocation>
</comment>
<evidence type="ECO:0000256" key="6">
    <source>
        <dbReference type="ARBA" id="ARBA00023065"/>
    </source>
</evidence>
<dbReference type="AlphaFoldDB" id="A0AAD8YLH8"/>
<feature type="chain" id="PRO_5042089624" evidence="9">
    <location>
        <begin position="17"/>
        <end position="418"/>
    </location>
</feature>
<feature type="transmembrane region" description="Helical" evidence="8">
    <location>
        <begin position="338"/>
        <end position="369"/>
    </location>
</feature>
<evidence type="ECO:0000256" key="2">
    <source>
        <dbReference type="ARBA" id="ARBA00022448"/>
    </source>
</evidence>
<protein>
    <submittedName>
        <fullName evidence="10">Bestrophin family protein</fullName>
    </submittedName>
</protein>